<dbReference type="RefSeq" id="WP_006569957.1">
    <property type="nucleotide sequence ID" value="NZ_CM001486.1"/>
</dbReference>
<dbReference type="HOGENOM" id="CLU_038913_3_0_9"/>
<gene>
    <name evidence="1" type="ORF">ThesiDRAFT1_1486</name>
</gene>
<protein>
    <submittedName>
        <fullName evidence="1">Uncharacterized protein</fullName>
    </submittedName>
</protein>
<sequence>MSFGEKKKWVYADVETALYVYIRKLREETKTFISETCSQIQVKGQLRNPHHLITEHKEEVIYRKKRDKALKQASFSSSYYASVKSKYRENKAILPISVSESNINRAYRILDTIMSTLEDMEGYTQVSIDSGKDTAYFVVMHSAFYFELKEETRRKRGSQNNVEVQTYLVLSISAKSWFGNSIQYKMEYKDNDNEPLEAQVGKIIYDMFVVANKLRAADELKEREEKREWEERERQRRLEQMRKGELEEVKLLEQAASDWDKAEKIRRFTDCMERKIAEVADEGKREKLLKWLKWARDKADWLDPLTEKEDELLGKSKHIFDLIEDEYRGVLFS</sequence>
<evidence type="ECO:0000313" key="2">
    <source>
        <dbReference type="Proteomes" id="UP000005110"/>
    </source>
</evidence>
<accession>I8QZA3</accession>
<dbReference type="Proteomes" id="UP000005110">
    <property type="component" value="Chromosome"/>
</dbReference>
<organism evidence="1 2">
    <name type="scientific">Thermoanaerobacter siderophilus SR4</name>
    <dbReference type="NCBI Taxonomy" id="880478"/>
    <lineage>
        <taxon>Bacteria</taxon>
        <taxon>Bacillati</taxon>
        <taxon>Bacillota</taxon>
        <taxon>Clostridia</taxon>
        <taxon>Thermoanaerobacterales</taxon>
        <taxon>Thermoanaerobacteraceae</taxon>
        <taxon>Thermoanaerobacter</taxon>
    </lineage>
</organism>
<name>I8QZA3_9THEO</name>
<keyword evidence="2" id="KW-1185">Reference proteome</keyword>
<reference evidence="1 2" key="1">
    <citation type="submission" date="2012-02" db="EMBL/GenBank/DDBJ databases">
        <title>Improved High-Quality Draft sequence of Thermoanaerobacter siderophilus SR4.</title>
        <authorList>
            <consortium name="US DOE Joint Genome Institute"/>
            <person name="Lucas S."/>
            <person name="Han J."/>
            <person name="Lapidus A."/>
            <person name="Cheng J.-F."/>
            <person name="Goodwin L."/>
            <person name="Pitluck S."/>
            <person name="Peters L."/>
            <person name="Detter J.C."/>
            <person name="Han C."/>
            <person name="Tapia R."/>
            <person name="Land M."/>
            <person name="Hauser L."/>
            <person name="Kyrpides N."/>
            <person name="Ivanova N."/>
            <person name="Pagani I."/>
            <person name="Hemme C."/>
            <person name="Woyke T."/>
        </authorList>
    </citation>
    <scope>NUCLEOTIDE SEQUENCE [LARGE SCALE GENOMIC DNA]</scope>
    <source>
        <strain evidence="1 2">SR4</strain>
    </source>
</reference>
<dbReference type="EMBL" id="CM001486">
    <property type="protein sequence ID" value="EIW00423.1"/>
    <property type="molecule type" value="Genomic_DNA"/>
</dbReference>
<dbReference type="AlphaFoldDB" id="I8QZA3"/>
<proteinExistence type="predicted"/>
<dbReference type="PATRIC" id="fig|880478.3.peg.2693"/>
<evidence type="ECO:0000313" key="1">
    <source>
        <dbReference type="EMBL" id="EIW00423.1"/>
    </source>
</evidence>